<evidence type="ECO:0000256" key="2">
    <source>
        <dbReference type="ARBA" id="ARBA00024012"/>
    </source>
</evidence>
<dbReference type="InterPro" id="IPR013784">
    <property type="entry name" value="Carb-bd-like_fold"/>
</dbReference>
<evidence type="ECO:0000313" key="12">
    <source>
        <dbReference type="EMBL" id="TSK72004.1"/>
    </source>
</evidence>
<keyword evidence="10" id="KW-0812">Transmembrane</keyword>
<name>A0A556TU45_BAGYA</name>
<feature type="region of interest" description="Disordered" evidence="9">
    <location>
        <begin position="40"/>
        <end position="70"/>
    </location>
</feature>
<feature type="domain" description="CBM20" evidence="11">
    <location>
        <begin position="473"/>
        <end position="574"/>
    </location>
</feature>
<keyword evidence="10" id="KW-1133">Transmembrane helix</keyword>
<dbReference type="GO" id="GO:0030315">
    <property type="term" value="C:T-tubule"/>
    <property type="evidence" value="ECO:0007669"/>
    <property type="project" value="UniProtKB-SubCell"/>
</dbReference>
<dbReference type="FunFam" id="2.60.40.10:FF:000552">
    <property type="entry name" value="Related to glucoamylase"/>
    <property type="match status" value="1"/>
</dbReference>
<reference evidence="12 13" key="1">
    <citation type="journal article" date="2019" name="Genome Biol. Evol.">
        <title>Whole-Genome Sequencing of the Giant Devil Catfish, Bagarius yarrelli.</title>
        <authorList>
            <person name="Jiang W."/>
            <person name="Lv Y."/>
            <person name="Cheng L."/>
            <person name="Yang K."/>
            <person name="Chao B."/>
            <person name="Wang X."/>
            <person name="Li Y."/>
            <person name="Pan X."/>
            <person name="You X."/>
            <person name="Zhang Y."/>
            <person name="Yang J."/>
            <person name="Li J."/>
            <person name="Zhang X."/>
            <person name="Liu S."/>
            <person name="Sun C."/>
            <person name="Yang J."/>
            <person name="Shi Q."/>
        </authorList>
    </citation>
    <scope>NUCLEOTIDE SEQUENCE [LARGE SCALE GENOMIC DNA]</scope>
    <source>
        <strain evidence="12">JWS20170419001</strain>
        <tissue evidence="12">Muscle</tissue>
    </source>
</reference>
<dbReference type="InterPro" id="IPR013783">
    <property type="entry name" value="Ig-like_fold"/>
</dbReference>
<dbReference type="PROSITE" id="PS51166">
    <property type="entry name" value="CBM20"/>
    <property type="match status" value="1"/>
</dbReference>
<dbReference type="PANTHER" id="PTHR15048">
    <property type="entry name" value="STARCH-BINDING DOMAIN-CONTAINING PROTEIN 1"/>
    <property type="match status" value="1"/>
</dbReference>
<evidence type="ECO:0000256" key="10">
    <source>
        <dbReference type="SAM" id="Phobius"/>
    </source>
</evidence>
<organism evidence="12 13">
    <name type="scientific">Bagarius yarrelli</name>
    <name type="common">Goonch</name>
    <name type="synonym">Bagrus yarrelli</name>
    <dbReference type="NCBI Taxonomy" id="175774"/>
    <lineage>
        <taxon>Eukaryota</taxon>
        <taxon>Metazoa</taxon>
        <taxon>Chordata</taxon>
        <taxon>Craniata</taxon>
        <taxon>Vertebrata</taxon>
        <taxon>Euteleostomi</taxon>
        <taxon>Actinopterygii</taxon>
        <taxon>Neopterygii</taxon>
        <taxon>Teleostei</taxon>
        <taxon>Ostariophysi</taxon>
        <taxon>Siluriformes</taxon>
        <taxon>Sisoridae</taxon>
        <taxon>Sisorinae</taxon>
        <taxon>Bagarius</taxon>
    </lineage>
</organism>
<evidence type="ECO:0000256" key="5">
    <source>
        <dbReference type="ARBA" id="ARBA00062412"/>
    </source>
</evidence>
<evidence type="ECO:0000256" key="7">
    <source>
        <dbReference type="ARBA" id="ARBA00075794"/>
    </source>
</evidence>
<dbReference type="GO" id="GO:2001070">
    <property type="term" value="F:starch binding"/>
    <property type="evidence" value="ECO:0007669"/>
    <property type="project" value="InterPro"/>
</dbReference>
<gene>
    <name evidence="12" type="ORF">Baya_2988</name>
</gene>
<keyword evidence="10" id="KW-0472">Membrane</keyword>
<dbReference type="PANTHER" id="PTHR15048:SF0">
    <property type="entry name" value="STARCH-BINDING DOMAIN-CONTAINING PROTEIN 1"/>
    <property type="match status" value="1"/>
</dbReference>
<dbReference type="GO" id="GO:0005789">
    <property type="term" value="C:endoplasmic reticulum membrane"/>
    <property type="evidence" value="ECO:0007669"/>
    <property type="project" value="UniProtKB-SubCell"/>
</dbReference>
<dbReference type="SUPFAM" id="SSF49452">
    <property type="entry name" value="Starch-binding domain-like"/>
    <property type="match status" value="1"/>
</dbReference>
<dbReference type="InterPro" id="IPR002044">
    <property type="entry name" value="CBM20"/>
</dbReference>
<evidence type="ECO:0000256" key="8">
    <source>
        <dbReference type="ARBA" id="ARBA00076001"/>
    </source>
</evidence>
<dbReference type="Proteomes" id="UP000319801">
    <property type="component" value="Unassembled WGS sequence"/>
</dbReference>
<protein>
    <recommendedName>
        <fullName evidence="6">Starch-binding domain-containing protein 1</fullName>
    </recommendedName>
    <alternativeName>
        <fullName evidence="7">Genethonin-1</fullName>
    </alternativeName>
    <alternativeName>
        <fullName evidence="8">Glycophagy cargo receptor stbd1</fullName>
    </alternativeName>
</protein>
<dbReference type="SMART" id="SM01065">
    <property type="entry name" value="CBM_2"/>
    <property type="match status" value="1"/>
</dbReference>
<evidence type="ECO:0000256" key="3">
    <source>
        <dbReference type="ARBA" id="ARBA00053886"/>
    </source>
</evidence>
<comment type="caution">
    <text evidence="12">The sequence shown here is derived from an EMBL/GenBank/DDBJ whole genome shotgun (WGS) entry which is preliminary data.</text>
</comment>
<dbReference type="OrthoDB" id="6123450at2759"/>
<keyword evidence="13" id="KW-1185">Reference proteome</keyword>
<dbReference type="GO" id="GO:0034045">
    <property type="term" value="C:phagophore assembly site membrane"/>
    <property type="evidence" value="ECO:0007669"/>
    <property type="project" value="UniProtKB-SubCell"/>
</dbReference>
<dbReference type="Pfam" id="PF00686">
    <property type="entry name" value="CBM_20"/>
    <property type="match status" value="1"/>
</dbReference>
<sequence>MNRHSGAIGGYETAATLLIILFVSLSAWGAFLIYRTVKGRRGEPGSEDHQKEETEKEATGARAGSDDGGFKDWAVDSPKTTFLSSAHHTKTSSDLVKENLTKTSYNNIKDATAEPLTGSSVSATTIVKEDCVIHSHDVCDAAESIIVRSDLFEYQDKGSTPPEDKTENSVKEYIRDHEEPEIEQHVDVDEPSETESAQELLEAKNLPVQKCQSVEDLLDNTLLAQDNINKPSEEDISATETVLNTVMQKKNMEDPEVTASEFEMRMPLMNDDLGSYCSDEHSDPLNNLASEKVKSKINVSLNSLQTTVANANDSLATQQQLSKTLDCILSSLPQNYLGFTVPGLQGDSLAPLQLSDQSKVKTEVTPADISQNKNEINIMESIMDSNEWLSTGPPDTRDLPWLTQTQSKAGCELKADVPSVSSTGGFGFPAEEMMSHQEKTDMSHQETTDLVDTTTAVAKDEMDLLNKRVGTVLPMPQLVQVSFRVHYITHSPKQILAVTGNQQELGSWESFVPLRSVEDGFWFCTVSLPLDSQVEWKFILVEEGKIQRWEECENRCFTVTGQEEEIHLNKNWGYA</sequence>
<evidence type="ECO:0000313" key="13">
    <source>
        <dbReference type="Proteomes" id="UP000319801"/>
    </source>
</evidence>
<accession>A0A556TU45</accession>
<comment type="subunit">
    <text evidence="5">Interacts with the ATG8 family proteins GABARAP and GABARAPL1. Interacts with several glycogen-associated proteins, such as GYS2 (liver glycogen synthase), GDE (glycogen debranching enzyme), GBE1 (glycogen branching enzyme 1) and EPM2A (Laforin).</text>
</comment>
<evidence type="ECO:0000256" key="6">
    <source>
        <dbReference type="ARBA" id="ARBA00073038"/>
    </source>
</evidence>
<comment type="subcellular location">
    <subcellularLocation>
        <location evidence="2">Cell membrane</location>
        <location evidence="2">Sarcolemma</location>
        <location evidence="2">T-tubule</location>
    </subcellularLocation>
    <subcellularLocation>
        <location evidence="1">Endoplasmic reticulum membrane</location>
        <topology evidence="1">Single-pass type III membrane protein</topology>
    </subcellularLocation>
    <subcellularLocation>
        <location evidence="4">Preautophagosomal structure membrane</location>
        <topology evidence="4">Single-pass type III membrane protein</topology>
    </subcellularLocation>
</comment>
<evidence type="ECO:0000256" key="9">
    <source>
        <dbReference type="SAM" id="MobiDB-lite"/>
    </source>
</evidence>
<proteinExistence type="predicted"/>
<evidence type="ECO:0000259" key="11">
    <source>
        <dbReference type="PROSITE" id="PS51166"/>
    </source>
</evidence>
<comment type="function">
    <text evidence="3">Acts as a cargo receptor for glycogen. Delivers its cargo to an autophagic pathway called glycophagy, resulting in the transport of glycogen to lysosomes.</text>
</comment>
<dbReference type="Gene3D" id="2.60.40.10">
    <property type="entry name" value="Immunoglobulins"/>
    <property type="match status" value="1"/>
</dbReference>
<dbReference type="EMBL" id="VCAZ01000019">
    <property type="protein sequence ID" value="TSK72004.1"/>
    <property type="molecule type" value="Genomic_DNA"/>
</dbReference>
<feature type="transmembrane region" description="Helical" evidence="10">
    <location>
        <begin position="14"/>
        <end position="34"/>
    </location>
</feature>
<dbReference type="GO" id="GO:0061723">
    <property type="term" value="P:glycophagy"/>
    <property type="evidence" value="ECO:0007669"/>
    <property type="project" value="UniProtKB-ARBA"/>
</dbReference>
<evidence type="ECO:0000256" key="4">
    <source>
        <dbReference type="ARBA" id="ARBA00060405"/>
    </source>
</evidence>
<evidence type="ECO:0000256" key="1">
    <source>
        <dbReference type="ARBA" id="ARBA00004643"/>
    </source>
</evidence>
<dbReference type="AlphaFoldDB" id="A0A556TU45"/>